<comment type="caution">
    <text evidence="3">The sequence shown here is derived from an EMBL/GenBank/DDBJ whole genome shotgun (WGS) entry which is preliminary data.</text>
</comment>
<proteinExistence type="predicted"/>
<dbReference type="Proteomes" id="UP000664132">
    <property type="component" value="Unassembled WGS sequence"/>
</dbReference>
<reference evidence="3" key="1">
    <citation type="submission" date="2021-02" db="EMBL/GenBank/DDBJ databases">
        <title>Genome sequence Cadophora malorum strain M34.</title>
        <authorList>
            <person name="Stefanovic E."/>
            <person name="Vu D."/>
            <person name="Scully C."/>
            <person name="Dijksterhuis J."/>
            <person name="Roader J."/>
            <person name="Houbraken J."/>
        </authorList>
    </citation>
    <scope>NUCLEOTIDE SEQUENCE</scope>
    <source>
        <strain evidence="3">M34</strain>
    </source>
</reference>
<evidence type="ECO:0000313" key="3">
    <source>
        <dbReference type="EMBL" id="KAG4412167.1"/>
    </source>
</evidence>
<sequence>MAGLVEIVGLGSGCLTFLQFAITSCTSLQNIVLDFQGNQKVMRELRKELEALAMVLQNLLRLLDNSGAGLPELDSPLKGCARTCQELQALIIGCSSTSGGTLAIAWDWSKLQFKGAEIAAMKDNLAIYKATINLALGGANLRVVNTTAKVVQELKALAIETKQELQEQLLGFETKLQTFGTPSGSTSNEDAAEREYIQEKMESTQKCLAVLAQISAHIEQHWRNSSKDLFAADKSRYTQAVTLGDLLSGPRAISNGVRLCRGTLSEVACELEDHLQQMDNRMQSLSVRRDMTEGGDDPGRQRTQEDWDNINKCINICDEAVEQASLPRTNVFEDISTGPNSFQAIVTTLEDLISARRVTAETGATQILGKASDASIQQISRDRACVAGSNQAREERNRGGKNSEGTPRERSVGKVKSRMEMVAEENAVNGEDSGEGRDRVRVPARAEP</sequence>
<dbReference type="Pfam" id="PF17111">
    <property type="entry name" value="PigL_N"/>
    <property type="match status" value="1"/>
</dbReference>
<feature type="region of interest" description="Disordered" evidence="1">
    <location>
        <begin position="385"/>
        <end position="448"/>
    </location>
</feature>
<evidence type="ECO:0000256" key="1">
    <source>
        <dbReference type="SAM" id="MobiDB-lite"/>
    </source>
</evidence>
<evidence type="ECO:0000259" key="2">
    <source>
        <dbReference type="Pfam" id="PF17111"/>
    </source>
</evidence>
<feature type="domain" description="Azaphilone pigments biosynthesis cluster protein L N-terminal" evidence="2">
    <location>
        <begin position="6"/>
        <end position="211"/>
    </location>
</feature>
<dbReference type="OrthoDB" id="3546600at2759"/>
<evidence type="ECO:0000313" key="4">
    <source>
        <dbReference type="Proteomes" id="UP000664132"/>
    </source>
</evidence>
<accession>A0A8H7W1Z3</accession>
<keyword evidence="4" id="KW-1185">Reference proteome</keyword>
<gene>
    <name evidence="3" type="ORF">IFR04_014698</name>
</gene>
<organism evidence="3 4">
    <name type="scientific">Cadophora malorum</name>
    <dbReference type="NCBI Taxonomy" id="108018"/>
    <lineage>
        <taxon>Eukaryota</taxon>
        <taxon>Fungi</taxon>
        <taxon>Dikarya</taxon>
        <taxon>Ascomycota</taxon>
        <taxon>Pezizomycotina</taxon>
        <taxon>Leotiomycetes</taxon>
        <taxon>Helotiales</taxon>
        <taxon>Ploettnerulaceae</taxon>
        <taxon>Cadophora</taxon>
    </lineage>
</organism>
<name>A0A8H7W1Z3_9HELO</name>
<dbReference type="EMBL" id="JAFJYH010000404">
    <property type="protein sequence ID" value="KAG4412167.1"/>
    <property type="molecule type" value="Genomic_DNA"/>
</dbReference>
<protein>
    <recommendedName>
        <fullName evidence="2">Azaphilone pigments biosynthesis cluster protein L N-terminal domain-containing protein</fullName>
    </recommendedName>
</protein>
<feature type="compositionally biased region" description="Basic and acidic residues" evidence="1">
    <location>
        <begin position="434"/>
        <end position="448"/>
    </location>
</feature>
<feature type="compositionally biased region" description="Basic and acidic residues" evidence="1">
    <location>
        <begin position="406"/>
        <end position="421"/>
    </location>
</feature>
<dbReference type="InterPro" id="IPR031348">
    <property type="entry name" value="PigL_N"/>
</dbReference>
<dbReference type="AlphaFoldDB" id="A0A8H7W1Z3"/>